<evidence type="ECO:0000313" key="1">
    <source>
        <dbReference type="EMBL" id="KXS21897.1"/>
    </source>
</evidence>
<dbReference type="EMBL" id="KQ965732">
    <property type="protein sequence ID" value="KXS21897.1"/>
    <property type="molecule type" value="Genomic_DNA"/>
</dbReference>
<dbReference type="Proteomes" id="UP000070544">
    <property type="component" value="Unassembled WGS sequence"/>
</dbReference>
<sequence length="178" mass="20299">MALDRDGRIPLEVEVSFAKEGGHGVWVDSYKVYRFFKRVFKRDYPCFAPLSSWKWCPMLDPSPGTSNQSTTRCLIRPEDNTGLNHLYKHGWSTSYGIRVLTSACLRFSSVTEPPVYEFMNGLSTLQKLIIDGTTMRSWAKQLKSILALRVVKELTTKNTLIRMKNWTKIPGTVRSAAC</sequence>
<accession>A0A139AYV5</accession>
<proteinExistence type="predicted"/>
<keyword evidence="2" id="KW-1185">Reference proteome</keyword>
<organism evidence="1 2">
    <name type="scientific">Gonapodya prolifera (strain JEL478)</name>
    <name type="common">Monoblepharis prolifera</name>
    <dbReference type="NCBI Taxonomy" id="1344416"/>
    <lineage>
        <taxon>Eukaryota</taxon>
        <taxon>Fungi</taxon>
        <taxon>Fungi incertae sedis</taxon>
        <taxon>Chytridiomycota</taxon>
        <taxon>Chytridiomycota incertae sedis</taxon>
        <taxon>Monoblepharidomycetes</taxon>
        <taxon>Monoblepharidales</taxon>
        <taxon>Gonapodyaceae</taxon>
        <taxon>Gonapodya</taxon>
    </lineage>
</organism>
<name>A0A139AYV5_GONPJ</name>
<reference evidence="1 2" key="1">
    <citation type="journal article" date="2015" name="Genome Biol. Evol.">
        <title>Phylogenomic analyses indicate that early fungi evolved digesting cell walls of algal ancestors of land plants.</title>
        <authorList>
            <person name="Chang Y."/>
            <person name="Wang S."/>
            <person name="Sekimoto S."/>
            <person name="Aerts A.L."/>
            <person name="Choi C."/>
            <person name="Clum A."/>
            <person name="LaButti K.M."/>
            <person name="Lindquist E.A."/>
            <person name="Yee Ngan C."/>
            <person name="Ohm R.A."/>
            <person name="Salamov A.A."/>
            <person name="Grigoriev I.V."/>
            <person name="Spatafora J.W."/>
            <person name="Berbee M.L."/>
        </authorList>
    </citation>
    <scope>NUCLEOTIDE SEQUENCE [LARGE SCALE GENOMIC DNA]</scope>
    <source>
        <strain evidence="1 2">JEL478</strain>
    </source>
</reference>
<dbReference type="AlphaFoldDB" id="A0A139AYV5"/>
<protein>
    <submittedName>
        <fullName evidence="1">Uncharacterized protein</fullName>
    </submittedName>
</protein>
<gene>
    <name evidence="1" type="ORF">M427DRAFT_281328</name>
</gene>
<evidence type="ECO:0000313" key="2">
    <source>
        <dbReference type="Proteomes" id="UP000070544"/>
    </source>
</evidence>